<evidence type="ECO:0000313" key="17">
    <source>
        <dbReference type="Proteomes" id="UP000440614"/>
    </source>
</evidence>
<dbReference type="RefSeq" id="WP_008767356.1">
    <property type="nucleotide sequence ID" value="NZ_BAABXH010000001.1"/>
</dbReference>
<sequence length="734" mass="83721">MNKKLLIAVFVSAMAHTFACAASPKENRMKTVWADKVTSENVWQSYPRPQLQRSQWMNLNGLWQYAVTTQDTPKKEVKFEGQILVPFAIESSLSGVQRSFLPTEKLWYQRNFTLDDAWKGKTVILHFGAVDYECQVWVNNKLAGIHKGGNNPFSFDVTKLLRKGGSQLVEVAVIDPTDTESISRGKQQLEPKGIWYSPVSGIWQTVWLEAVNSTHILQVLPTADIHKKTVSLDISVAKAKGGEKVKVELLDEGKVVGTTEQKLASKIEMEVPEAVLWSPSSPKLYHLNIELLSQGQVIDQVKSYFAMREVSIRKDECGYQRICLNGDPIFQYGTLDQGWWPDGLLTPPSEEAMLWDMVQLKNMGFNTIRKHIKVEPEQYYYYADSLGLMMWQDMVSGFSTERKDEEHIKPNAQTDWNAPASHTNQWQQEMFEMIDRLRFYSCITTWVIFNEGWGQHNTVEIVEKVMEYDKSRIIDGVTGWTDRGVGHMYDVHNYPSASMILPACNGNRISVLGEFGGYGWAIKEHLWNPGMRNWGYKNIDGAMALMDNYGRLVYDLETLIAQGLSAAIYTQTTDVEGEVNGLITYDRKVIKIPEGLLHIMHDRLYHVNPAKVITLVPDAQNGSAVSRAVSLNGQESKMTSLPFDCPPRSEIVSETSFDVNDEFSHLSLWVRATGDVKVWLNGVEVFSQEVKQTRQYNQYNISNYCRYLRKGKNELKIEVRETKKMSFDFGLRAY</sequence>
<dbReference type="InterPro" id="IPR013783">
    <property type="entry name" value="Ig-like_fold"/>
</dbReference>
<dbReference type="Proteomes" id="UP001156218">
    <property type="component" value="Chromosome"/>
</dbReference>
<proteinExistence type="inferred from homology"/>
<evidence type="ECO:0000313" key="15">
    <source>
        <dbReference type="Proteomes" id="UP000284785"/>
    </source>
</evidence>
<keyword evidence="3" id="KW-0326">Glycosidase</keyword>
<feature type="domain" description="Glycoside hydrolase family 2 immunoglobulin-like beta-sandwich" evidence="5">
    <location>
        <begin position="214"/>
        <end position="308"/>
    </location>
</feature>
<feature type="signal peptide" evidence="4">
    <location>
        <begin position="1"/>
        <end position="21"/>
    </location>
</feature>
<evidence type="ECO:0000259" key="6">
    <source>
        <dbReference type="Pfam" id="PF02836"/>
    </source>
</evidence>
<dbReference type="EMBL" id="CP083680">
    <property type="protein sequence ID" value="UYU65273.1"/>
    <property type="molecule type" value="Genomic_DNA"/>
</dbReference>
<dbReference type="GO" id="GO:0004553">
    <property type="term" value="F:hydrolase activity, hydrolyzing O-glycosyl compounds"/>
    <property type="evidence" value="ECO:0007669"/>
    <property type="project" value="InterPro"/>
</dbReference>
<dbReference type="PANTHER" id="PTHR42732">
    <property type="entry name" value="BETA-GALACTOSIDASE"/>
    <property type="match status" value="1"/>
</dbReference>
<dbReference type="EMBL" id="WCRY01000008">
    <property type="protein sequence ID" value="KAB4483007.1"/>
    <property type="molecule type" value="Genomic_DNA"/>
</dbReference>
<dbReference type="Gene3D" id="2.60.40.10">
    <property type="entry name" value="Immunoglobulins"/>
    <property type="match status" value="1"/>
</dbReference>
<dbReference type="InterPro" id="IPR036156">
    <property type="entry name" value="Beta-gal/glucu_dom_sf"/>
</dbReference>
<accession>A0A0P0F8M1</accession>
<evidence type="ECO:0000313" key="13">
    <source>
        <dbReference type="EMBL" id="UYU65273.1"/>
    </source>
</evidence>
<dbReference type="Proteomes" id="UP001217776">
    <property type="component" value="Unassembled WGS sequence"/>
</dbReference>
<evidence type="ECO:0000313" key="11">
    <source>
        <dbReference type="EMBL" id="MDC2236569.1"/>
    </source>
</evidence>
<feature type="domain" description="Glycosyl hydrolases family 2 sugar binding" evidence="7">
    <location>
        <begin position="105"/>
        <end position="205"/>
    </location>
</feature>
<dbReference type="SUPFAM" id="SSF49303">
    <property type="entry name" value="beta-Galactosidase/glucuronidase domain"/>
    <property type="match status" value="1"/>
</dbReference>
<protein>
    <submittedName>
        <fullName evidence="10">Beta-galactosidase</fullName>
    </submittedName>
    <submittedName>
        <fullName evidence="11">Glycoside hydrolase family 2 TIM barrel-domain containing protein</fullName>
    </submittedName>
</protein>
<dbReference type="EMBL" id="WCSY01000037">
    <property type="protein sequence ID" value="KAB4305415.1"/>
    <property type="molecule type" value="Genomic_DNA"/>
</dbReference>
<gene>
    <name evidence="12" type="ORF">DW780_16845</name>
    <name evidence="10" type="ORF">GAN91_10420</name>
    <name evidence="9" type="ORF">GAN93_06150</name>
    <name evidence="8" type="ORF">GAO51_26035</name>
    <name evidence="14" type="ORF">KQP59_19725</name>
    <name evidence="13" type="ORF">KQP68_17040</name>
    <name evidence="11" type="ORF">PO127_12540</name>
</gene>
<dbReference type="Proteomes" id="UP000460317">
    <property type="component" value="Unassembled WGS sequence"/>
</dbReference>
<reference evidence="12 15" key="1">
    <citation type="submission" date="2018-08" db="EMBL/GenBank/DDBJ databases">
        <title>A genome reference for cultivated species of the human gut microbiota.</title>
        <authorList>
            <person name="Zou Y."/>
            <person name="Xue W."/>
            <person name="Luo G."/>
        </authorList>
    </citation>
    <scope>NUCLEOTIDE SEQUENCE [LARGE SCALE GENOMIC DNA]</scope>
    <source>
        <strain evidence="12 15">AM30-26</strain>
    </source>
</reference>
<dbReference type="EMBL" id="CP083681">
    <property type="protein sequence ID" value="UYU70485.1"/>
    <property type="molecule type" value="Genomic_DNA"/>
</dbReference>
<evidence type="ECO:0000259" key="5">
    <source>
        <dbReference type="Pfam" id="PF00703"/>
    </source>
</evidence>
<dbReference type="InterPro" id="IPR006103">
    <property type="entry name" value="Glyco_hydro_2_cat"/>
</dbReference>
<dbReference type="EMBL" id="JAQNVG010000018">
    <property type="protein sequence ID" value="MDC2236569.1"/>
    <property type="molecule type" value="Genomic_DNA"/>
</dbReference>
<dbReference type="PANTHER" id="PTHR42732:SF2">
    <property type="entry name" value="BETA-MANNOSIDASE"/>
    <property type="match status" value="1"/>
</dbReference>
<name>A0A0P0F8M1_BACT4</name>
<reference evidence="13 19" key="3">
    <citation type="submission" date="2021-06" db="EMBL/GenBank/DDBJ databases">
        <title>Interrogation of the integrated mobile genetic elements in gut-associated Bacteroides with a consensus prediction approach.</title>
        <authorList>
            <person name="Campbell D.E."/>
            <person name="Leigh J.R."/>
            <person name="Kim T."/>
            <person name="England W."/>
            <person name="Whitaker R.J."/>
            <person name="Degnan P.H."/>
        </authorList>
    </citation>
    <scope>NUCLEOTIDE SEQUENCE</scope>
    <source>
        <strain evidence="14">VPI-BTDOT2</strain>
        <strain evidence="13 19">WAL8669</strain>
    </source>
</reference>
<dbReference type="Gene3D" id="3.20.20.80">
    <property type="entry name" value="Glycosidases"/>
    <property type="match status" value="1"/>
</dbReference>
<dbReference type="OMA" id="WNAPASH"/>
<evidence type="ECO:0000313" key="12">
    <source>
        <dbReference type="EMBL" id="RHD86161.1"/>
    </source>
</evidence>
<evidence type="ECO:0000259" key="7">
    <source>
        <dbReference type="Pfam" id="PF02837"/>
    </source>
</evidence>
<dbReference type="Gene3D" id="2.60.120.260">
    <property type="entry name" value="Galactose-binding domain-like"/>
    <property type="match status" value="2"/>
</dbReference>
<dbReference type="Pfam" id="PF00703">
    <property type="entry name" value="Glyco_hydro_2"/>
    <property type="match status" value="1"/>
</dbReference>
<evidence type="ECO:0000313" key="16">
    <source>
        <dbReference type="Proteomes" id="UP000436858"/>
    </source>
</evidence>
<dbReference type="GeneID" id="60924274"/>
<evidence type="ECO:0000313" key="19">
    <source>
        <dbReference type="Proteomes" id="UP001156218"/>
    </source>
</evidence>
<comment type="similarity">
    <text evidence="1">Belongs to the glycosyl hydrolase 2 family.</text>
</comment>
<accession>I0PZB0</accession>
<dbReference type="Proteomes" id="UP000284785">
    <property type="component" value="Unassembled WGS sequence"/>
</dbReference>
<dbReference type="Pfam" id="PF02836">
    <property type="entry name" value="Glyco_hydro_2_C"/>
    <property type="match status" value="1"/>
</dbReference>
<dbReference type="Proteomes" id="UP000440614">
    <property type="component" value="Unassembled WGS sequence"/>
</dbReference>
<dbReference type="Proteomes" id="UP001156216">
    <property type="component" value="Chromosome"/>
</dbReference>
<dbReference type="InterPro" id="IPR006104">
    <property type="entry name" value="Glyco_hydro_2_N"/>
</dbReference>
<dbReference type="EMBL" id="QSJP01000015">
    <property type="protein sequence ID" value="RHD86161.1"/>
    <property type="molecule type" value="Genomic_DNA"/>
</dbReference>
<dbReference type="EMBL" id="WCSB01000004">
    <property type="protein sequence ID" value="KAB4453871.1"/>
    <property type="molecule type" value="Genomic_DNA"/>
</dbReference>
<dbReference type="SMR" id="A0A0P0F8M1"/>
<evidence type="ECO:0000256" key="4">
    <source>
        <dbReference type="SAM" id="SignalP"/>
    </source>
</evidence>
<dbReference type="GO" id="GO:0005975">
    <property type="term" value="P:carbohydrate metabolic process"/>
    <property type="evidence" value="ECO:0007669"/>
    <property type="project" value="InterPro"/>
</dbReference>
<reference evidence="16 17" key="2">
    <citation type="journal article" date="2019" name="Nat. Med.">
        <title>A library of human gut bacterial isolates paired with longitudinal multiomics data enables mechanistic microbiome research.</title>
        <authorList>
            <person name="Poyet M."/>
            <person name="Groussin M."/>
            <person name="Gibbons S.M."/>
            <person name="Avila-Pacheco J."/>
            <person name="Jiang X."/>
            <person name="Kearney S.M."/>
            <person name="Perrotta A.R."/>
            <person name="Berdy B."/>
            <person name="Zhao S."/>
            <person name="Lieberman T.D."/>
            <person name="Swanson P.K."/>
            <person name="Smith M."/>
            <person name="Roesemann S."/>
            <person name="Alexander J.E."/>
            <person name="Rich S.A."/>
            <person name="Livny J."/>
            <person name="Vlamakis H."/>
            <person name="Clish C."/>
            <person name="Bullock K."/>
            <person name="Deik A."/>
            <person name="Scott J."/>
            <person name="Pierce K.A."/>
            <person name="Xavier R.J."/>
            <person name="Alm E.J."/>
        </authorList>
    </citation>
    <scope>NUCLEOTIDE SEQUENCE [LARGE SCALE GENOMIC DNA]</scope>
    <source>
        <strain evidence="10 16">BIOML-A162</strain>
        <strain evidence="9 18">BIOML-A165</strain>
        <strain evidence="8 17">BIOML-A188</strain>
    </source>
</reference>
<dbReference type="SUPFAM" id="SSF49785">
    <property type="entry name" value="Galactose-binding domain-like"/>
    <property type="match status" value="1"/>
</dbReference>
<dbReference type="InterPro" id="IPR017853">
    <property type="entry name" value="GH"/>
</dbReference>
<evidence type="ECO:0000313" key="14">
    <source>
        <dbReference type="EMBL" id="UYU70485.1"/>
    </source>
</evidence>
<evidence type="ECO:0000256" key="2">
    <source>
        <dbReference type="ARBA" id="ARBA00022801"/>
    </source>
</evidence>
<dbReference type="InterPro" id="IPR051913">
    <property type="entry name" value="GH2_Domain-Containing"/>
</dbReference>
<keyword evidence="4" id="KW-0732">Signal</keyword>
<dbReference type="InterPro" id="IPR006102">
    <property type="entry name" value="Ig-like_GH2"/>
</dbReference>
<dbReference type="Proteomes" id="UP000436858">
    <property type="component" value="Unassembled WGS sequence"/>
</dbReference>
<evidence type="ECO:0000313" key="9">
    <source>
        <dbReference type="EMBL" id="KAB4453871.1"/>
    </source>
</evidence>
<evidence type="ECO:0000313" key="8">
    <source>
        <dbReference type="EMBL" id="KAB4305415.1"/>
    </source>
</evidence>
<evidence type="ECO:0000313" key="18">
    <source>
        <dbReference type="Proteomes" id="UP000460317"/>
    </source>
</evidence>
<dbReference type="SUPFAM" id="SSF51445">
    <property type="entry name" value="(Trans)glycosidases"/>
    <property type="match status" value="1"/>
</dbReference>
<feature type="domain" description="Glycoside hydrolase family 2 catalytic" evidence="6">
    <location>
        <begin position="350"/>
        <end position="479"/>
    </location>
</feature>
<feature type="chain" id="PRO_5003632418" evidence="4">
    <location>
        <begin position="22"/>
        <end position="734"/>
    </location>
</feature>
<dbReference type="KEGG" id="btho:Btheta7330_00027"/>
<reference evidence="11" key="4">
    <citation type="submission" date="2022-10" db="EMBL/GenBank/DDBJ databases">
        <title>Human gut microbiome strain richness.</title>
        <authorList>
            <person name="Chen-Liaw A."/>
        </authorList>
    </citation>
    <scope>NUCLEOTIDE SEQUENCE</scope>
    <source>
        <strain evidence="11">1001283st1_A3_1001283B150304_161114</strain>
    </source>
</reference>
<evidence type="ECO:0000256" key="3">
    <source>
        <dbReference type="ARBA" id="ARBA00023295"/>
    </source>
</evidence>
<keyword evidence="2 11" id="KW-0378">Hydrolase</keyword>
<evidence type="ECO:0000256" key="1">
    <source>
        <dbReference type="ARBA" id="ARBA00007401"/>
    </source>
</evidence>
<dbReference type="AlphaFoldDB" id="A0A0P0F8M1"/>
<evidence type="ECO:0000313" key="10">
    <source>
        <dbReference type="EMBL" id="KAB4483007.1"/>
    </source>
</evidence>
<dbReference type="InterPro" id="IPR008979">
    <property type="entry name" value="Galactose-bd-like_sf"/>
</dbReference>
<organism evidence="10 16">
    <name type="scientific">Bacteroides thetaiotaomicron</name>
    <dbReference type="NCBI Taxonomy" id="818"/>
    <lineage>
        <taxon>Bacteria</taxon>
        <taxon>Pseudomonadati</taxon>
        <taxon>Bacteroidota</taxon>
        <taxon>Bacteroidia</taxon>
        <taxon>Bacteroidales</taxon>
        <taxon>Bacteroidaceae</taxon>
        <taxon>Bacteroides</taxon>
    </lineage>
</organism>
<dbReference type="Pfam" id="PF02837">
    <property type="entry name" value="Glyco_hydro_2_N"/>
    <property type="match status" value="1"/>
</dbReference>